<organism evidence="2 3">
    <name type="scientific">Bifidobacterium longum subsp. longum 1-6B</name>
    <dbReference type="NCBI Taxonomy" id="1161744"/>
    <lineage>
        <taxon>Bacteria</taxon>
        <taxon>Bacillati</taxon>
        <taxon>Actinomycetota</taxon>
        <taxon>Actinomycetes</taxon>
        <taxon>Bifidobacteriales</taxon>
        <taxon>Bifidobacteriaceae</taxon>
        <taxon>Bifidobacterium</taxon>
    </lineage>
</organism>
<accession>A0AA87IGM3</accession>
<feature type="region of interest" description="Disordered" evidence="1">
    <location>
        <begin position="112"/>
        <end position="135"/>
    </location>
</feature>
<evidence type="ECO:0000256" key="1">
    <source>
        <dbReference type="SAM" id="MobiDB-lite"/>
    </source>
</evidence>
<name>A0AA87IGM3_BIFLL</name>
<feature type="non-terminal residue" evidence="2">
    <location>
        <position position="135"/>
    </location>
</feature>
<dbReference type="Proteomes" id="UP000006410">
    <property type="component" value="Unassembled WGS sequence"/>
</dbReference>
<reference evidence="2 3" key="1">
    <citation type="journal article" date="2013" name="Genome Announc.">
        <title>Draft Genome Sequences of Two Pairs of Human Intestinal Bifidobacterium longum subsp. longum Strains, 44B and 1-6B and 35B and 2-2B, Consecutively Isolated from Two Children after a 5-Year Time Period.</title>
        <authorList>
            <person name="Shkoporov A.N."/>
            <person name="Efimov B.A."/>
            <person name="Khokhlova E.V."/>
            <person name="Chaplin A.V."/>
            <person name="Kafarskaya L.I."/>
            <person name="Durkin A.S."/>
            <person name="McCorrison J."/>
            <person name="Torralba M."/>
            <person name="Gillis M."/>
            <person name="Sutton G."/>
            <person name="Weibel D.B."/>
            <person name="Nelson K.E."/>
            <person name="Smeianov V.V."/>
        </authorList>
    </citation>
    <scope>NUCLEOTIDE SEQUENCE [LARGE SCALE GENOMIC DNA]</scope>
    <source>
        <strain evidence="2 3">1-6B</strain>
    </source>
</reference>
<proteinExistence type="predicted"/>
<protein>
    <submittedName>
        <fullName evidence="2">Uncharacterized protein</fullName>
    </submittedName>
</protein>
<comment type="caution">
    <text evidence="2">The sequence shown here is derived from an EMBL/GenBank/DDBJ whole genome shotgun (WGS) entry which is preliminary data.</text>
</comment>
<dbReference type="AlphaFoldDB" id="A0AA87IGM3"/>
<dbReference type="EMBL" id="AJTF01000078">
    <property type="protein sequence ID" value="EIJ25843.1"/>
    <property type="molecule type" value="Genomic_DNA"/>
</dbReference>
<dbReference type="RefSeq" id="WP_007055579.1">
    <property type="nucleotide sequence ID" value="NZ_AJTF01000078.1"/>
</dbReference>
<sequence>MTVELITGFAGTPHIGSDDIGAFQAGIVGPGDYALATGNQLRATMSNANTIAVQSGDAVLNGRHVHLTGTTTATVQSGTQGQKRNDLVVLRYTKNTTTGVETCSIVVLKGTPTTGTPADPAHNTGSILDGVATHD</sequence>
<evidence type="ECO:0000313" key="3">
    <source>
        <dbReference type="Proteomes" id="UP000006410"/>
    </source>
</evidence>
<evidence type="ECO:0000313" key="2">
    <source>
        <dbReference type="EMBL" id="EIJ25843.1"/>
    </source>
</evidence>
<gene>
    <name evidence="2" type="ORF">HMPREF1313_2458</name>
</gene>